<evidence type="ECO:0000313" key="3">
    <source>
        <dbReference type="Proteomes" id="UP001233999"/>
    </source>
</evidence>
<evidence type="ECO:0000256" key="1">
    <source>
        <dbReference type="SAM" id="MobiDB-lite"/>
    </source>
</evidence>
<comment type="caution">
    <text evidence="2">The sequence shown here is derived from an EMBL/GenBank/DDBJ whole genome shotgun (WGS) entry which is preliminary data.</text>
</comment>
<organism evidence="2 3">
    <name type="scientific">Diploptera punctata</name>
    <name type="common">Pacific beetle cockroach</name>
    <dbReference type="NCBI Taxonomy" id="6984"/>
    <lineage>
        <taxon>Eukaryota</taxon>
        <taxon>Metazoa</taxon>
        <taxon>Ecdysozoa</taxon>
        <taxon>Arthropoda</taxon>
        <taxon>Hexapoda</taxon>
        <taxon>Insecta</taxon>
        <taxon>Pterygota</taxon>
        <taxon>Neoptera</taxon>
        <taxon>Polyneoptera</taxon>
        <taxon>Dictyoptera</taxon>
        <taxon>Blattodea</taxon>
        <taxon>Blaberoidea</taxon>
        <taxon>Blaberidae</taxon>
        <taxon>Diplopterinae</taxon>
        <taxon>Diploptera</taxon>
    </lineage>
</organism>
<protein>
    <submittedName>
        <fullName evidence="2">Uncharacterized protein</fullName>
    </submittedName>
</protein>
<name>A0AAD7ZNX7_DIPPU</name>
<dbReference type="EMBL" id="JASPKZ010007450">
    <property type="protein sequence ID" value="KAJ9584165.1"/>
    <property type="molecule type" value="Genomic_DNA"/>
</dbReference>
<feature type="compositionally biased region" description="Basic residues" evidence="1">
    <location>
        <begin position="197"/>
        <end position="207"/>
    </location>
</feature>
<feature type="compositionally biased region" description="Polar residues" evidence="1">
    <location>
        <begin position="77"/>
        <end position="92"/>
    </location>
</feature>
<accession>A0AAD7ZNX7</accession>
<dbReference type="Proteomes" id="UP001233999">
    <property type="component" value="Unassembled WGS sequence"/>
</dbReference>
<feature type="non-terminal residue" evidence="2">
    <location>
        <position position="1"/>
    </location>
</feature>
<evidence type="ECO:0000313" key="2">
    <source>
        <dbReference type="EMBL" id="KAJ9584165.1"/>
    </source>
</evidence>
<keyword evidence="3" id="KW-1185">Reference proteome</keyword>
<feature type="region of interest" description="Disordered" evidence="1">
    <location>
        <begin position="144"/>
        <end position="207"/>
    </location>
</feature>
<feature type="compositionally biased region" description="Basic residues" evidence="1">
    <location>
        <begin position="169"/>
        <end position="179"/>
    </location>
</feature>
<gene>
    <name evidence="2" type="ORF">L9F63_021491</name>
</gene>
<feature type="region of interest" description="Disordered" evidence="1">
    <location>
        <begin position="46"/>
        <end position="94"/>
    </location>
</feature>
<proteinExistence type="predicted"/>
<sequence>SGVLGGWWFGASPSSPDSNFLRVHNAFPNRRLSDNALMMPPKIRIAPSCASSPGGTPGGGLPIRRHSSIGPQERRGSTVNLSPPTGGSMPNTSSSVPFLLSSSMSSIRSRRPSACLSSSQGSGLLQQLGSGMVRQLTLGSSYQHPANGRAFPSSNVRKCPSCGDQIIQTRKKKTTKKRQNTGQREATDDGDIAPKLQSRRIKNMRKQ</sequence>
<reference evidence="2" key="1">
    <citation type="journal article" date="2023" name="IScience">
        <title>Live-bearing cockroach genome reveals convergent evolutionary mechanisms linked to viviparity in insects and beyond.</title>
        <authorList>
            <person name="Fouks B."/>
            <person name="Harrison M.C."/>
            <person name="Mikhailova A.A."/>
            <person name="Marchal E."/>
            <person name="English S."/>
            <person name="Carruthers M."/>
            <person name="Jennings E.C."/>
            <person name="Chiamaka E.L."/>
            <person name="Frigard R.A."/>
            <person name="Pippel M."/>
            <person name="Attardo G.M."/>
            <person name="Benoit J.B."/>
            <person name="Bornberg-Bauer E."/>
            <person name="Tobe S.S."/>
        </authorList>
    </citation>
    <scope>NUCLEOTIDE SEQUENCE</scope>
    <source>
        <strain evidence="2">Stay&amp;Tobe</strain>
    </source>
</reference>
<feature type="non-terminal residue" evidence="2">
    <location>
        <position position="207"/>
    </location>
</feature>
<dbReference type="AlphaFoldDB" id="A0AAD7ZNX7"/>
<reference evidence="2" key="2">
    <citation type="submission" date="2023-05" db="EMBL/GenBank/DDBJ databases">
        <authorList>
            <person name="Fouks B."/>
        </authorList>
    </citation>
    <scope>NUCLEOTIDE SEQUENCE</scope>
    <source>
        <strain evidence="2">Stay&amp;Tobe</strain>
        <tissue evidence="2">Testes</tissue>
    </source>
</reference>